<dbReference type="CDD" id="cd17278">
    <property type="entry name" value="RMtype1_S_LdeBORF1052P-TRD2-CR2"/>
    <property type="match status" value="1"/>
</dbReference>
<dbReference type="GO" id="GO:0003677">
    <property type="term" value="F:DNA binding"/>
    <property type="evidence" value="ECO:0007669"/>
    <property type="project" value="UniProtKB-KW"/>
</dbReference>
<dbReference type="EMBL" id="SAYW01000001">
    <property type="protein sequence ID" value="RWU10568.1"/>
    <property type="molecule type" value="Genomic_DNA"/>
</dbReference>
<dbReference type="InterPro" id="IPR000055">
    <property type="entry name" value="Restrct_endonuc_typeI_TRD"/>
</dbReference>
<dbReference type="CDD" id="cd17266">
    <property type="entry name" value="RMtype1_S_Sau1132ORF3780P-TRD2-CR2_like"/>
    <property type="match status" value="1"/>
</dbReference>
<dbReference type="InterPro" id="IPR044946">
    <property type="entry name" value="Restrct_endonuc_typeI_TRD_sf"/>
</dbReference>
<dbReference type="RefSeq" id="WP_113646056.1">
    <property type="nucleotide sequence ID" value="NZ_QMHN01000001.1"/>
</dbReference>
<comment type="similarity">
    <text evidence="1">Belongs to the type-I restriction system S methylase family.</text>
</comment>
<keyword evidence="3" id="KW-0238">DNA-binding</keyword>
<feature type="domain" description="Type I restriction modification DNA specificity" evidence="4">
    <location>
        <begin position="3"/>
        <end position="145"/>
    </location>
</feature>
<evidence type="ECO:0000313" key="6">
    <source>
        <dbReference type="Proteomes" id="UP000284120"/>
    </source>
</evidence>
<dbReference type="Pfam" id="PF01420">
    <property type="entry name" value="Methylase_S"/>
    <property type="match status" value="2"/>
</dbReference>
<dbReference type="InterPro" id="IPR051212">
    <property type="entry name" value="Type-I_RE_S_subunit"/>
</dbReference>
<dbReference type="GO" id="GO:0009307">
    <property type="term" value="P:DNA restriction-modification system"/>
    <property type="evidence" value="ECO:0007669"/>
    <property type="project" value="UniProtKB-KW"/>
</dbReference>
<organism evidence="5 6">
    <name type="scientific">Pedobacter chitinilyticus</name>
    <dbReference type="NCBI Taxonomy" id="2233776"/>
    <lineage>
        <taxon>Bacteria</taxon>
        <taxon>Pseudomonadati</taxon>
        <taxon>Bacteroidota</taxon>
        <taxon>Sphingobacteriia</taxon>
        <taxon>Sphingobacteriales</taxon>
        <taxon>Sphingobacteriaceae</taxon>
        <taxon>Pedobacter</taxon>
    </lineage>
</organism>
<dbReference type="Proteomes" id="UP000284120">
    <property type="component" value="Unassembled WGS sequence"/>
</dbReference>
<dbReference type="PANTHER" id="PTHR43140:SF1">
    <property type="entry name" value="TYPE I RESTRICTION ENZYME ECOKI SPECIFICITY SUBUNIT"/>
    <property type="match status" value="1"/>
</dbReference>
<evidence type="ECO:0000313" key="5">
    <source>
        <dbReference type="EMBL" id="RWU10568.1"/>
    </source>
</evidence>
<dbReference type="SUPFAM" id="SSF116734">
    <property type="entry name" value="DNA methylase specificity domain"/>
    <property type="match status" value="2"/>
</dbReference>
<comment type="caution">
    <text evidence="5">The sequence shown here is derived from an EMBL/GenBank/DDBJ whole genome shotgun (WGS) entry which is preliminary data.</text>
</comment>
<dbReference type="PANTHER" id="PTHR43140">
    <property type="entry name" value="TYPE-1 RESTRICTION ENZYME ECOKI SPECIFICITY PROTEIN"/>
    <property type="match status" value="1"/>
</dbReference>
<evidence type="ECO:0000256" key="1">
    <source>
        <dbReference type="ARBA" id="ARBA00010923"/>
    </source>
</evidence>
<sequence length="406" mass="45710">MREDWIECKLGDILTVSSGKGLPASKMKAGKFPVYGGNGISGYHSDFLFEDIKLIIGRVGAKCGVVHITQPNSWVTDNALVVNFNFEKPNLKFFKLLLEIENLNKLSNSTAQPVISGAKIYEYGILLPPLPEQRAIVKKLESLFSSLDAGVADLKKAQQQLKIYRQAVLKKAFEEEKREQKLINISDAIGGFAFKSPDFLEKGNYQVIRIGNIRPDLIRLDSNPVFINELNDKTKKYLLKDNDIVISLTGTRNKRDYGFSALVKNENLLLNQRLAAIRFDKDCNPKYYLHYFSTDYFKDDFFSAETGNTGQGNVGMNAIKETLVPFPSLVNQNQIVKHIESRLSVCDSIEQNIKESLEKAEALRKSILKKAFEGNLLTAQELAECKQAADYEPASILLERIKKSKK</sequence>
<evidence type="ECO:0000259" key="4">
    <source>
        <dbReference type="Pfam" id="PF01420"/>
    </source>
</evidence>
<keyword evidence="6" id="KW-1185">Reference proteome</keyword>
<dbReference type="Gene3D" id="3.90.220.20">
    <property type="entry name" value="DNA methylase specificity domains"/>
    <property type="match status" value="2"/>
</dbReference>
<proteinExistence type="inferred from homology"/>
<accession>A0A443Z203</accession>
<dbReference type="AlphaFoldDB" id="A0A443Z203"/>
<dbReference type="OrthoDB" id="9816225at2"/>
<evidence type="ECO:0000256" key="2">
    <source>
        <dbReference type="ARBA" id="ARBA00022747"/>
    </source>
</evidence>
<feature type="domain" description="Type I restriction modification DNA specificity" evidence="4">
    <location>
        <begin position="181"/>
        <end position="359"/>
    </location>
</feature>
<gene>
    <name evidence="5" type="ORF">DPV69_04310</name>
</gene>
<keyword evidence="2" id="KW-0680">Restriction system</keyword>
<evidence type="ECO:0000256" key="3">
    <source>
        <dbReference type="ARBA" id="ARBA00023125"/>
    </source>
</evidence>
<reference evidence="5 6" key="1">
    <citation type="submission" date="2018-06" db="EMBL/GenBank/DDBJ databases">
        <title>Pedobacter endophyticus sp. nov., an endophytic bacterium isolated from a leaf of Triticum aestivum.</title>
        <authorList>
            <person name="Zhang L."/>
        </authorList>
    </citation>
    <scope>NUCLEOTIDE SEQUENCE [LARGE SCALE GENOMIC DNA]</scope>
    <source>
        <strain evidence="5 6">CM134L-2</strain>
    </source>
</reference>
<name>A0A443Z203_9SPHI</name>
<protein>
    <recommendedName>
        <fullName evidence="4">Type I restriction modification DNA specificity domain-containing protein</fullName>
    </recommendedName>
</protein>